<organism evidence="3 4">
    <name type="scientific">Friedmanniomyces simplex</name>
    <dbReference type="NCBI Taxonomy" id="329884"/>
    <lineage>
        <taxon>Eukaryota</taxon>
        <taxon>Fungi</taxon>
        <taxon>Dikarya</taxon>
        <taxon>Ascomycota</taxon>
        <taxon>Pezizomycotina</taxon>
        <taxon>Dothideomycetes</taxon>
        <taxon>Dothideomycetidae</taxon>
        <taxon>Mycosphaerellales</taxon>
        <taxon>Teratosphaeriaceae</taxon>
        <taxon>Friedmanniomyces</taxon>
    </lineage>
</organism>
<sequence>MFTMAQSIWIEGVMEYPRTQGSITPTPTPIAPRPQQLPIGSRTVVGSNATPGTNGTQLQSSSAVPASAPAKGGNVWTSGGGRALTQSVAALRGVSVAASRHPAPSVAASQVASQLNQLTINPAAAYFTPSEAPGATVMGNGGKVRQAPTTQASTSSVVQQNGSPYCKLSNYRRQDFRHGDIISIPFHTPNMNPNVDPNDDCLAKTKEGYVYSKRRMLIVLWVYSQDVFCVPLYSFEGKGIQGKPETLRKEYVSVRNEADKRFVNQGLYPPIPVVSTKKPLTPMTAAHLTGGIKVNCSEHIVLCGRATMAGYERLLELWNDLCLKAQSESWRP</sequence>
<gene>
    <name evidence="3" type="ORF">B0A55_08043</name>
</gene>
<feature type="compositionally biased region" description="Low complexity" evidence="1">
    <location>
        <begin position="60"/>
        <end position="70"/>
    </location>
</feature>
<accession>A0A4U0XCM5</accession>
<evidence type="ECO:0000256" key="1">
    <source>
        <dbReference type="SAM" id="MobiDB-lite"/>
    </source>
</evidence>
<protein>
    <recommendedName>
        <fullName evidence="2">DUF6590 domain-containing protein</fullName>
    </recommendedName>
</protein>
<keyword evidence="4" id="KW-1185">Reference proteome</keyword>
<evidence type="ECO:0000313" key="3">
    <source>
        <dbReference type="EMBL" id="TKA74514.1"/>
    </source>
</evidence>
<evidence type="ECO:0000259" key="2">
    <source>
        <dbReference type="Pfam" id="PF20233"/>
    </source>
</evidence>
<evidence type="ECO:0000313" key="4">
    <source>
        <dbReference type="Proteomes" id="UP000309340"/>
    </source>
</evidence>
<dbReference type="Proteomes" id="UP000309340">
    <property type="component" value="Unassembled WGS sequence"/>
</dbReference>
<proteinExistence type="predicted"/>
<dbReference type="Pfam" id="PF20233">
    <property type="entry name" value="DUF6590"/>
    <property type="match status" value="1"/>
</dbReference>
<feature type="region of interest" description="Disordered" evidence="1">
    <location>
        <begin position="44"/>
        <end position="78"/>
    </location>
</feature>
<feature type="compositionally biased region" description="Polar residues" evidence="1">
    <location>
        <begin position="44"/>
        <end position="59"/>
    </location>
</feature>
<name>A0A4U0XCM5_9PEZI</name>
<dbReference type="InterPro" id="IPR046497">
    <property type="entry name" value="DUF6590"/>
</dbReference>
<comment type="caution">
    <text evidence="3">The sequence shown here is derived from an EMBL/GenBank/DDBJ whole genome shotgun (WGS) entry which is preliminary data.</text>
</comment>
<dbReference type="AlphaFoldDB" id="A0A4U0XCM5"/>
<feature type="domain" description="DUF6590" evidence="2">
    <location>
        <begin position="174"/>
        <end position="279"/>
    </location>
</feature>
<dbReference type="EMBL" id="NAJQ01000223">
    <property type="protein sequence ID" value="TKA74514.1"/>
    <property type="molecule type" value="Genomic_DNA"/>
</dbReference>
<reference evidence="3 4" key="1">
    <citation type="submission" date="2017-03" db="EMBL/GenBank/DDBJ databases">
        <title>Genomes of endolithic fungi from Antarctica.</title>
        <authorList>
            <person name="Coleine C."/>
            <person name="Masonjones S."/>
            <person name="Stajich J.E."/>
        </authorList>
    </citation>
    <scope>NUCLEOTIDE SEQUENCE [LARGE SCALE GENOMIC DNA]</scope>
    <source>
        <strain evidence="3 4">CCFEE 5184</strain>
    </source>
</reference>
<dbReference type="OrthoDB" id="3438983at2759"/>